<dbReference type="InterPro" id="IPR002052">
    <property type="entry name" value="DNA_methylase_N6_adenine_CS"/>
</dbReference>
<evidence type="ECO:0000256" key="2">
    <source>
        <dbReference type="ARBA" id="ARBA00022603"/>
    </source>
</evidence>
<dbReference type="SUPFAM" id="SSF53335">
    <property type="entry name" value="S-adenosyl-L-methionine-dependent methyltransferases"/>
    <property type="match status" value="1"/>
</dbReference>
<dbReference type="InterPro" id="IPR029063">
    <property type="entry name" value="SAM-dependent_MTases_sf"/>
</dbReference>
<dbReference type="AlphaFoldDB" id="A0A1V6LXM0"/>
<reference evidence="8 9" key="1">
    <citation type="journal article" date="2016" name="Genome Announc.">
        <title>Draft Genome Sequence of the Anaerobic Ammonium-Oxidizing Bacterium 'Candidatus Brocadia sp. 40'.</title>
        <authorList>
            <person name="Ali M."/>
            <person name="Haroon M.F."/>
            <person name="Narita Y."/>
            <person name="Zhang L."/>
            <person name="Rangel Shaw D."/>
            <person name="Okabe S."/>
            <person name="Saikaly P.E."/>
        </authorList>
    </citation>
    <scope>NUCLEOTIDE SEQUENCE [LARGE SCALE GENOMIC DNA]</scope>
    <source>
        <strain evidence="8 9">40</strain>
    </source>
</reference>
<dbReference type="InterPro" id="IPR050953">
    <property type="entry name" value="N4_N6_ade-DNA_methylase"/>
</dbReference>
<dbReference type="Proteomes" id="UP000242219">
    <property type="component" value="Unassembled WGS sequence"/>
</dbReference>
<evidence type="ECO:0000256" key="3">
    <source>
        <dbReference type="ARBA" id="ARBA00022679"/>
    </source>
</evidence>
<evidence type="ECO:0000256" key="5">
    <source>
        <dbReference type="ARBA" id="ARBA00047942"/>
    </source>
</evidence>
<dbReference type="Pfam" id="PF07669">
    <property type="entry name" value="Eco57I"/>
    <property type="match status" value="1"/>
</dbReference>
<feature type="domain" description="Type II methyltransferase M.TaqI-like" evidence="7">
    <location>
        <begin position="635"/>
        <end position="878"/>
    </location>
</feature>
<name>A0A1V6LXM0_9BACT</name>
<protein>
    <recommendedName>
        <fullName evidence="1">site-specific DNA-methyltransferase (adenine-specific)</fullName>
        <ecNumber evidence="1">2.1.1.72</ecNumber>
    </recommendedName>
</protein>
<keyword evidence="2" id="KW-0489">Methyltransferase</keyword>
<keyword evidence="6" id="KW-0175">Coiled coil</keyword>
<comment type="caution">
    <text evidence="8">The sequence shown here is derived from an EMBL/GenBank/DDBJ whole genome shotgun (WGS) entry which is preliminary data.</text>
</comment>
<organism evidence="8 9">
    <name type="scientific">Candidatus Brocadia sapporoensis</name>
    <dbReference type="NCBI Taxonomy" id="392547"/>
    <lineage>
        <taxon>Bacteria</taxon>
        <taxon>Pseudomonadati</taxon>
        <taxon>Planctomycetota</taxon>
        <taxon>Candidatus Brocadiia</taxon>
        <taxon>Candidatus Brocadiales</taxon>
        <taxon>Candidatus Brocadiaceae</taxon>
        <taxon>Candidatus Brocadia</taxon>
    </lineage>
</organism>
<dbReference type="PANTHER" id="PTHR33841">
    <property type="entry name" value="DNA METHYLTRANSFERASE YEEA-RELATED"/>
    <property type="match status" value="1"/>
</dbReference>
<evidence type="ECO:0000313" key="8">
    <source>
        <dbReference type="EMBL" id="OQD44866.1"/>
    </source>
</evidence>
<dbReference type="EMBL" id="MJUW02000114">
    <property type="protein sequence ID" value="OQD44866.1"/>
    <property type="molecule type" value="Genomic_DNA"/>
</dbReference>
<dbReference type="PANTHER" id="PTHR33841:SF1">
    <property type="entry name" value="DNA METHYLTRANSFERASE A"/>
    <property type="match status" value="1"/>
</dbReference>
<evidence type="ECO:0000256" key="4">
    <source>
        <dbReference type="ARBA" id="ARBA00022691"/>
    </source>
</evidence>
<accession>A0A1V6LXM0</accession>
<keyword evidence="9" id="KW-1185">Reference proteome</keyword>
<comment type="catalytic activity">
    <reaction evidence="5">
        <text>a 2'-deoxyadenosine in DNA + S-adenosyl-L-methionine = an N(6)-methyl-2'-deoxyadenosine in DNA + S-adenosyl-L-homocysteine + H(+)</text>
        <dbReference type="Rhea" id="RHEA:15197"/>
        <dbReference type="Rhea" id="RHEA-COMP:12418"/>
        <dbReference type="Rhea" id="RHEA-COMP:12419"/>
        <dbReference type="ChEBI" id="CHEBI:15378"/>
        <dbReference type="ChEBI" id="CHEBI:57856"/>
        <dbReference type="ChEBI" id="CHEBI:59789"/>
        <dbReference type="ChEBI" id="CHEBI:90615"/>
        <dbReference type="ChEBI" id="CHEBI:90616"/>
        <dbReference type="EC" id="2.1.1.72"/>
    </reaction>
</comment>
<dbReference type="GO" id="GO:0003676">
    <property type="term" value="F:nucleic acid binding"/>
    <property type="evidence" value="ECO:0007669"/>
    <property type="project" value="InterPro"/>
</dbReference>
<sequence length="1156" mass="135173">MAATINKTRFKQLINAFQFKELFNELGWDNVRKKEQVVVENKSYTLDAVAEKKGFVVFACSPENNGRIPDYHIRKKIDGVITKLYFEHLIIFCDQPQGHLCWQLAVREQGKPTALRETNYYTHQEPELLFQKLKGLFFSIDDEEKISIMDVKSLIQEQFNTNAERVTKRFFDQFKKEHTSFLNFIKGISENVDKDWYASLMLNRLMFIYFIQKKGFLDNDKDYLKNRLKATQEKKGKDKFYSFYRNFLLVLFHKGLGSHERPQELVKEIGIVPYLNGGLFDVHHIEQNYANIEIADEAFEQVFSFFDQYEWHLDTRIAATGRDINPDVIGYIFEKYINDRASMGAYYTKEDITDYISKNCIIPYLFDEVKRHYPKAFNPDGEIWKLLQSDPDKYMYDAVKHGIVDTVGAKHSPAQPTQYLSTTQDVDYSKRLSTPENASPLPLPQQLPLSPEIAEGLNDVSKRTLWNKPAPPEYGLPTEIWREVVERRRRYAEIKTKIENGEIHGINDFITYNLNIRQFAQDVIENSDDPEFIRHFYKALLNISILDPTCGSGAFLFAAINILESLYEACIQRMEAFVADANNAPHERGMSKNSPLERGQRGVSKYKFFEDTLKFVKSPEHPNLQYFIYKNIILKNIYGVDIMHEAVEIAKLRLFLKLVATVDVDYKKPNQGLEPLPDIDFNIRAGNTLVGFARLEDVEKVFKLTFYKKEIEEIKEQAEMIKMAYEHFKDSQILIDSPAMSGAKKDLEERLKKLNEKLNVYLAQIYSIDVERKPKDFEKWKAAHQPFHWFAEFYEIIHDKGGFDVIIGNPPYVEYSKVKKTYTIQGYQTENCGNLYAYVIESSLNLITNGGRCGMIVQLPIVCTDRMKPLQNKIANSNDSVWFATFDDRPAKLFDGLEHIRATIVLSKKGKFKVKNIYSTNYNRWYSDVRPLLFELLNFSEISKYIMDGSIPKIGNVTANLIRERINKLEKVVYYIKEFSQHHVYFHNAPQYWIRAMDFAPYFWNERDGEQISTQVKELHASNNIDASVVVAILNSSLFYWWFIILSDCRHLNLREIENFPIGLAQMSKETKEQLSVLSERLMKDLKQHKQRKECMYKATGKVVYDEFYPKLSKPIIDEIDKVLAQHYGFTDEELDFIINYDIKYRMGRDYDGNEP</sequence>
<evidence type="ECO:0000256" key="1">
    <source>
        <dbReference type="ARBA" id="ARBA00011900"/>
    </source>
</evidence>
<dbReference type="PROSITE" id="PS00092">
    <property type="entry name" value="N6_MTASE"/>
    <property type="match status" value="1"/>
</dbReference>
<dbReference type="InterPro" id="IPR011639">
    <property type="entry name" value="MethylTrfase_TaqI-like_dom"/>
</dbReference>
<dbReference type="EC" id="2.1.1.72" evidence="1"/>
<keyword evidence="4" id="KW-0949">S-adenosyl-L-methionine</keyword>
<evidence type="ECO:0000313" key="9">
    <source>
        <dbReference type="Proteomes" id="UP000242219"/>
    </source>
</evidence>
<feature type="coiled-coil region" evidence="6">
    <location>
        <begin position="704"/>
        <end position="764"/>
    </location>
</feature>
<evidence type="ECO:0000256" key="6">
    <source>
        <dbReference type="SAM" id="Coils"/>
    </source>
</evidence>
<dbReference type="GO" id="GO:0006304">
    <property type="term" value="P:DNA modification"/>
    <property type="evidence" value="ECO:0007669"/>
    <property type="project" value="InterPro"/>
</dbReference>
<dbReference type="RefSeq" id="WP_070067990.1">
    <property type="nucleotide sequence ID" value="NZ_MJUW02000114.1"/>
</dbReference>
<evidence type="ECO:0000259" key="7">
    <source>
        <dbReference type="Pfam" id="PF07669"/>
    </source>
</evidence>
<dbReference type="Gene3D" id="3.40.50.150">
    <property type="entry name" value="Vaccinia Virus protein VP39"/>
    <property type="match status" value="1"/>
</dbReference>
<gene>
    <name evidence="8" type="ORF">BIY37_11610</name>
</gene>
<keyword evidence="3" id="KW-0808">Transferase</keyword>
<proteinExistence type="predicted"/>
<dbReference type="GO" id="GO:0009007">
    <property type="term" value="F:site-specific DNA-methyltransferase (adenine-specific) activity"/>
    <property type="evidence" value="ECO:0007669"/>
    <property type="project" value="UniProtKB-EC"/>
</dbReference>
<dbReference type="GO" id="GO:0032259">
    <property type="term" value="P:methylation"/>
    <property type="evidence" value="ECO:0007669"/>
    <property type="project" value="UniProtKB-KW"/>
</dbReference>